<evidence type="ECO:0000256" key="6">
    <source>
        <dbReference type="ARBA" id="ARBA00023242"/>
    </source>
</evidence>
<accession>A0A316VGZ6</accession>
<dbReference type="GO" id="GO:0005829">
    <property type="term" value="C:cytosol"/>
    <property type="evidence" value="ECO:0007669"/>
    <property type="project" value="TreeGrafter"/>
</dbReference>
<protein>
    <recommendedName>
        <fullName evidence="4">EKC/KEOPS complex subunit CGI121</fullName>
    </recommendedName>
    <alternativeName>
        <fullName evidence="3">EKC/KEOPS complex subunit cgi121</fullName>
    </alternativeName>
</protein>
<dbReference type="GO" id="GO:0002949">
    <property type="term" value="P:tRNA threonylcarbamoyladenosine modification"/>
    <property type="evidence" value="ECO:0007669"/>
    <property type="project" value="TreeGrafter"/>
</dbReference>
<evidence type="ECO:0000313" key="10">
    <source>
        <dbReference type="Proteomes" id="UP000245771"/>
    </source>
</evidence>
<dbReference type="STRING" id="1280837.A0A316VGZ6"/>
<dbReference type="AlphaFoldDB" id="A0A316VGZ6"/>
<dbReference type="GO" id="GO:0000408">
    <property type="term" value="C:EKC/KEOPS complex"/>
    <property type="evidence" value="ECO:0007669"/>
    <property type="project" value="TreeGrafter"/>
</dbReference>
<dbReference type="EMBL" id="KZ819602">
    <property type="protein sequence ID" value="PWN36816.1"/>
    <property type="molecule type" value="Genomic_DNA"/>
</dbReference>
<keyword evidence="10" id="KW-1185">Reference proteome</keyword>
<gene>
    <name evidence="9" type="ORF">FA14DRAFT_169761</name>
</gene>
<dbReference type="SUPFAM" id="SSF143870">
    <property type="entry name" value="PF0523-like"/>
    <property type="match status" value="1"/>
</dbReference>
<dbReference type="GO" id="GO:0005634">
    <property type="term" value="C:nucleus"/>
    <property type="evidence" value="ECO:0007669"/>
    <property type="project" value="UniProtKB-SubCell"/>
</dbReference>
<evidence type="ECO:0000256" key="5">
    <source>
        <dbReference type="ARBA" id="ARBA00022694"/>
    </source>
</evidence>
<keyword evidence="6 8" id="KW-0539">Nucleus</keyword>
<comment type="subcellular location">
    <subcellularLocation>
        <location evidence="1">Nucleus</location>
    </subcellularLocation>
</comment>
<evidence type="ECO:0000313" key="9">
    <source>
        <dbReference type="EMBL" id="PWN36816.1"/>
    </source>
</evidence>
<dbReference type="Gene3D" id="3.30.2380.10">
    <property type="entry name" value="CGI121/TPRKB"/>
    <property type="match status" value="1"/>
</dbReference>
<organism evidence="9 10">
    <name type="scientific">Meira miltonrushii</name>
    <dbReference type="NCBI Taxonomy" id="1280837"/>
    <lineage>
        <taxon>Eukaryota</taxon>
        <taxon>Fungi</taxon>
        <taxon>Dikarya</taxon>
        <taxon>Basidiomycota</taxon>
        <taxon>Ustilaginomycotina</taxon>
        <taxon>Exobasidiomycetes</taxon>
        <taxon>Exobasidiales</taxon>
        <taxon>Brachybasidiaceae</taxon>
        <taxon>Meira</taxon>
    </lineage>
</organism>
<dbReference type="OrthoDB" id="329139at2759"/>
<dbReference type="InterPro" id="IPR036504">
    <property type="entry name" value="CGI121/TPRKB_sf"/>
</dbReference>
<reference evidence="9 10" key="1">
    <citation type="journal article" date="2018" name="Mol. Biol. Evol.">
        <title>Broad Genomic Sampling Reveals a Smut Pathogenic Ancestry of the Fungal Clade Ustilaginomycotina.</title>
        <authorList>
            <person name="Kijpornyongpan T."/>
            <person name="Mondo S.J."/>
            <person name="Barry K."/>
            <person name="Sandor L."/>
            <person name="Lee J."/>
            <person name="Lipzen A."/>
            <person name="Pangilinan J."/>
            <person name="LaButti K."/>
            <person name="Hainaut M."/>
            <person name="Henrissat B."/>
            <person name="Grigoriev I.V."/>
            <person name="Spatafora J.W."/>
            <person name="Aime M.C."/>
        </authorList>
    </citation>
    <scope>NUCLEOTIDE SEQUENCE [LARGE SCALE GENOMIC DNA]</scope>
    <source>
        <strain evidence="9 10">MCA 3882</strain>
    </source>
</reference>
<dbReference type="InParanoid" id="A0A316VGZ6"/>
<comment type="function">
    <text evidence="7">Component of the EKC/KEOPS complex that is required for the formation of a threonylcarbamoyl group on adenosine at position 37 (t(6)A37) in tRNAs that read codons beginning with adenine. The complex is probably involved in the transfer of the threonylcarbamoyl moiety of threonylcarbamoyl-AMP (TC-AMP) to the N6 group of A37. CGI121 acts as an allosteric effector that regulates the t(6)A activity of the complex. The EKC/KEOPS complex also promotes both telomere uncapping and telomere elongation. The complex is required for efficient recruitment of transcriptional coactivators. CGI121 is not required for tRNA modification.</text>
</comment>
<evidence type="ECO:0000256" key="8">
    <source>
        <dbReference type="RuleBase" id="RU004398"/>
    </source>
</evidence>
<dbReference type="Proteomes" id="UP000245771">
    <property type="component" value="Unassembled WGS sequence"/>
</dbReference>
<sequence>METHTFHHVEPSQSQAHVVLVQDVQNAQAVLEDVKRGGEKFGEMPMALIDAKMICSSSHLLVSIHQAILRNARKIDGKTTGLRTKSIHSEVLWNLSITNNIAETFRIFGLSDTTKDLLLIHIAHSPEQGGPRAKDVLQKMQSIVEGDITQEGLSVLDSWQGDESEQRMIDWDAICKAYKLGDMTVSHNDIDDSTIDQVDVEQTIRKRIDSIVTSLVAMKFVAS</sequence>
<dbReference type="PANTHER" id="PTHR15840:SF10">
    <property type="entry name" value="EKC_KEOPS COMPLEX SUBUNIT TPRKB"/>
    <property type="match status" value="1"/>
</dbReference>
<proteinExistence type="inferred from homology"/>
<dbReference type="RefSeq" id="XP_025357118.1">
    <property type="nucleotide sequence ID" value="XM_025500233.1"/>
</dbReference>
<name>A0A316VGZ6_9BASI</name>
<evidence type="ECO:0000256" key="1">
    <source>
        <dbReference type="ARBA" id="ARBA00004123"/>
    </source>
</evidence>
<dbReference type="GeneID" id="37022014"/>
<dbReference type="PANTHER" id="PTHR15840">
    <property type="entry name" value="CGI-121 FAMILY MEMBER"/>
    <property type="match status" value="1"/>
</dbReference>
<evidence type="ECO:0000256" key="3">
    <source>
        <dbReference type="ARBA" id="ARBA00015316"/>
    </source>
</evidence>
<evidence type="ECO:0000256" key="4">
    <source>
        <dbReference type="ARBA" id="ARBA00016009"/>
    </source>
</evidence>
<evidence type="ECO:0000256" key="2">
    <source>
        <dbReference type="ARBA" id="ARBA00005546"/>
    </source>
</evidence>
<comment type="similarity">
    <text evidence="2 8">Belongs to the CGI121/TPRKB family.</text>
</comment>
<dbReference type="InterPro" id="IPR013926">
    <property type="entry name" value="CGI121/TPRKB"/>
</dbReference>
<dbReference type="FunCoup" id="A0A316VGZ6">
    <property type="interactions" value="185"/>
</dbReference>
<evidence type="ECO:0000256" key="7">
    <source>
        <dbReference type="ARBA" id="ARBA00025043"/>
    </source>
</evidence>
<keyword evidence="5" id="KW-0819">tRNA processing</keyword>
<dbReference type="Pfam" id="PF08617">
    <property type="entry name" value="CGI-121"/>
    <property type="match status" value="1"/>
</dbReference>